<dbReference type="EMBL" id="QOVI01000002">
    <property type="protein sequence ID" value="RXG16553.1"/>
    <property type="molecule type" value="Genomic_DNA"/>
</dbReference>
<name>A0A4Q0NW87_9FLAO</name>
<reference evidence="1 2" key="1">
    <citation type="submission" date="2018-07" db="EMBL/GenBank/DDBJ databases">
        <title>Leeuwenhoekiella genomics.</title>
        <authorList>
            <person name="Tahon G."/>
            <person name="Willems A."/>
        </authorList>
    </citation>
    <scope>NUCLEOTIDE SEQUENCE [LARGE SCALE GENOMIC DNA]</scope>
    <source>
        <strain evidence="1 2">R-50232</strain>
    </source>
</reference>
<dbReference type="NCBIfam" id="NF041200">
    <property type="entry name" value="mob_BfmA_Nterm"/>
    <property type="match status" value="1"/>
</dbReference>
<keyword evidence="2" id="KW-1185">Reference proteome</keyword>
<dbReference type="InterPro" id="IPR048012">
    <property type="entry name" value="BfmA-like_N"/>
</dbReference>
<protein>
    <submittedName>
        <fullName evidence="1">Uncharacterized protein</fullName>
    </submittedName>
</protein>
<gene>
    <name evidence="1" type="ORF">DSM04_102126</name>
</gene>
<evidence type="ECO:0000313" key="1">
    <source>
        <dbReference type="EMBL" id="RXG16553.1"/>
    </source>
</evidence>
<accession>A0A4Q0NW87</accession>
<proteinExistence type="predicted"/>
<comment type="caution">
    <text evidence="1">The sequence shown here is derived from an EMBL/GenBank/DDBJ whole genome shotgun (WGS) entry which is preliminary data.</text>
</comment>
<organism evidence="1 2">
    <name type="scientific">Leeuwenhoekiella aestuarii</name>
    <dbReference type="NCBI Taxonomy" id="2249426"/>
    <lineage>
        <taxon>Bacteria</taxon>
        <taxon>Pseudomonadati</taxon>
        <taxon>Bacteroidota</taxon>
        <taxon>Flavobacteriia</taxon>
        <taxon>Flavobacteriales</taxon>
        <taxon>Flavobacteriaceae</taxon>
        <taxon>Leeuwenhoekiella</taxon>
    </lineage>
</organism>
<evidence type="ECO:0000313" key="2">
    <source>
        <dbReference type="Proteomes" id="UP000289821"/>
    </source>
</evidence>
<dbReference type="RefSeq" id="WP_128760232.1">
    <property type="nucleotide sequence ID" value="NZ_QOVI01000002.1"/>
</dbReference>
<sequence>MTKKSILISAHYHKALKKLSETYNLSFYKMVEEMINYFSKTGIDPSKPKNESPTRALKELDKRLISFIKAQERDILKPIRSEVYNYTKQLHFQIKALESESSKKFIAIDESSKNRSNAVLKQISMLIALNEENVSKQSEILEELKYQRKVTTAIVLHLNEKSESTVFNKLKQIFE</sequence>
<dbReference type="AlphaFoldDB" id="A0A4Q0NW87"/>
<dbReference type="Proteomes" id="UP000289821">
    <property type="component" value="Unassembled WGS sequence"/>
</dbReference>